<evidence type="ECO:0000313" key="3">
    <source>
        <dbReference type="Proteomes" id="UP001365128"/>
    </source>
</evidence>
<proteinExistence type="predicted"/>
<evidence type="ECO:0000256" key="1">
    <source>
        <dbReference type="SAM" id="MobiDB-lite"/>
    </source>
</evidence>
<accession>A0ABR1MMT5</accession>
<keyword evidence="3" id="KW-1185">Reference proteome</keyword>
<dbReference type="EMBL" id="JBBPDW010000004">
    <property type="protein sequence ID" value="KAK7553720.1"/>
    <property type="molecule type" value="Genomic_DNA"/>
</dbReference>
<name>A0ABR1MMT5_9PEZI</name>
<organism evidence="2 3">
    <name type="scientific">Phyllosticta citricarpa</name>
    <dbReference type="NCBI Taxonomy" id="55181"/>
    <lineage>
        <taxon>Eukaryota</taxon>
        <taxon>Fungi</taxon>
        <taxon>Dikarya</taxon>
        <taxon>Ascomycota</taxon>
        <taxon>Pezizomycotina</taxon>
        <taxon>Dothideomycetes</taxon>
        <taxon>Dothideomycetes incertae sedis</taxon>
        <taxon>Botryosphaeriales</taxon>
        <taxon>Phyllostictaceae</taxon>
        <taxon>Phyllosticta</taxon>
    </lineage>
</organism>
<dbReference type="Proteomes" id="UP001365128">
    <property type="component" value="Unassembled WGS sequence"/>
</dbReference>
<reference evidence="2 3" key="1">
    <citation type="submission" date="2024-04" db="EMBL/GenBank/DDBJ databases">
        <title>Phyllosticta paracitricarpa is synonymous to the EU quarantine fungus P. citricarpa based on phylogenomic analyses.</title>
        <authorList>
            <consortium name="Lawrence Berkeley National Laboratory"/>
            <person name="Van Ingen-Buijs V.A."/>
            <person name="Van Westerhoven A.C."/>
            <person name="Haridas S."/>
            <person name="Skiadas P."/>
            <person name="Martin F."/>
            <person name="Groenewald J.Z."/>
            <person name="Crous P.W."/>
            <person name="Seidl M.F."/>
        </authorList>
    </citation>
    <scope>NUCLEOTIDE SEQUENCE [LARGE SCALE GENOMIC DNA]</scope>
    <source>
        <strain evidence="2 3">CBS 122670</strain>
    </source>
</reference>
<feature type="region of interest" description="Disordered" evidence="1">
    <location>
        <begin position="78"/>
        <end position="102"/>
    </location>
</feature>
<comment type="caution">
    <text evidence="2">The sequence shown here is derived from an EMBL/GenBank/DDBJ whole genome shotgun (WGS) entry which is preliminary data.</text>
</comment>
<protein>
    <submittedName>
        <fullName evidence="2">Uncharacterized protein</fullName>
    </submittedName>
</protein>
<sequence>MTSVNREPDRIVILTGAVAGEVDKTCSLERVMRRVDDLLTGKEKENLAAAKEFIIVGPWIYSHEDVAKIEDKFGKLEPQVTNNDTGPVRTGDLTRSRSHSDAAANNDVLKKHEFEWTLAVRKIKGVLAKMLGLTSLKWESDLPFSKEIWPVVNPDITQLSLNVFVPDAEDRDDDAPHPEYFTHDDMKHLTVFRNLNSLCVYGMTESFQSILWETVWRNTHLHTLELGMLLHPITRTEDGSPFPRIGKHWKLAGNPKDKYHGQDGKGMLHHVYGYGEYLDYLSMAYARNAVRAGSATPMHSFSVKVLRLGNFVVDSTSFQHFTNLEEVVFIDDCRDAGLDFDKNLRDDVKLYYRQQGFGFTGKSGMEQIELKMN</sequence>
<evidence type="ECO:0000313" key="2">
    <source>
        <dbReference type="EMBL" id="KAK7553720.1"/>
    </source>
</evidence>
<gene>
    <name evidence="2" type="ORF">IWX46DRAFT_578311</name>
</gene>